<dbReference type="GO" id="GO:0005524">
    <property type="term" value="F:ATP binding"/>
    <property type="evidence" value="ECO:0007669"/>
    <property type="project" value="UniProtKB-UniRule"/>
</dbReference>
<protein>
    <recommendedName>
        <fullName evidence="8">Protein kinase domain-containing protein</fullName>
    </recommendedName>
</protein>
<dbReference type="Gene3D" id="1.10.510.10">
    <property type="entry name" value="Transferase(Phosphotransferase) domain 1"/>
    <property type="match status" value="1"/>
</dbReference>
<evidence type="ECO:0000256" key="2">
    <source>
        <dbReference type="ARBA" id="ARBA00022679"/>
    </source>
</evidence>
<name>A0A9P3ULN5_LYOSH</name>
<evidence type="ECO:0000256" key="4">
    <source>
        <dbReference type="ARBA" id="ARBA00022777"/>
    </source>
</evidence>
<keyword evidence="10" id="KW-1185">Reference proteome</keyword>
<organism evidence="9 10">
    <name type="scientific">Lyophyllum shimeji</name>
    <name type="common">Hon-shimeji</name>
    <name type="synonym">Tricholoma shimeji</name>
    <dbReference type="NCBI Taxonomy" id="47721"/>
    <lineage>
        <taxon>Eukaryota</taxon>
        <taxon>Fungi</taxon>
        <taxon>Dikarya</taxon>
        <taxon>Basidiomycota</taxon>
        <taxon>Agaricomycotina</taxon>
        <taxon>Agaricomycetes</taxon>
        <taxon>Agaricomycetidae</taxon>
        <taxon>Agaricales</taxon>
        <taxon>Tricholomatineae</taxon>
        <taxon>Lyophyllaceae</taxon>
        <taxon>Lyophyllum</taxon>
    </lineage>
</organism>
<evidence type="ECO:0000259" key="8">
    <source>
        <dbReference type="PROSITE" id="PS50011"/>
    </source>
</evidence>
<keyword evidence="1" id="KW-0723">Serine/threonine-protein kinase</keyword>
<dbReference type="Proteomes" id="UP001063166">
    <property type="component" value="Unassembled WGS sequence"/>
</dbReference>
<keyword evidence="3 6" id="KW-0547">Nucleotide-binding</keyword>
<feature type="domain" description="Protein kinase" evidence="8">
    <location>
        <begin position="33"/>
        <end position="414"/>
    </location>
</feature>
<dbReference type="OrthoDB" id="68483at2759"/>
<reference evidence="9" key="1">
    <citation type="submission" date="2022-07" db="EMBL/GenBank/DDBJ databases">
        <title>The genome of Lyophyllum shimeji provides insight into the initial evolution of ectomycorrhizal fungal genome.</title>
        <authorList>
            <person name="Kobayashi Y."/>
            <person name="Shibata T."/>
            <person name="Hirakawa H."/>
            <person name="Shigenobu S."/>
            <person name="Nishiyama T."/>
            <person name="Yamada A."/>
            <person name="Hasebe M."/>
            <person name="Kawaguchi M."/>
        </authorList>
    </citation>
    <scope>NUCLEOTIDE SEQUENCE</scope>
    <source>
        <strain evidence="9">AT787</strain>
    </source>
</reference>
<keyword evidence="2" id="KW-0808">Transferase</keyword>
<dbReference type="PANTHER" id="PTHR43895:SF152">
    <property type="entry name" value="SERINE_THREONINE-PROTEIN KINASE TOS3"/>
    <property type="match status" value="1"/>
</dbReference>
<proteinExistence type="predicted"/>
<dbReference type="PROSITE" id="PS00107">
    <property type="entry name" value="PROTEIN_KINASE_ATP"/>
    <property type="match status" value="1"/>
</dbReference>
<dbReference type="GO" id="GO:0007165">
    <property type="term" value="P:signal transduction"/>
    <property type="evidence" value="ECO:0007669"/>
    <property type="project" value="TreeGrafter"/>
</dbReference>
<evidence type="ECO:0000313" key="9">
    <source>
        <dbReference type="EMBL" id="GLB37512.1"/>
    </source>
</evidence>
<evidence type="ECO:0000256" key="7">
    <source>
        <dbReference type="SAM" id="MobiDB-lite"/>
    </source>
</evidence>
<dbReference type="GO" id="GO:0004674">
    <property type="term" value="F:protein serine/threonine kinase activity"/>
    <property type="evidence" value="ECO:0007669"/>
    <property type="project" value="UniProtKB-KW"/>
</dbReference>
<dbReference type="AlphaFoldDB" id="A0A9P3ULN5"/>
<dbReference type="Pfam" id="PF00069">
    <property type="entry name" value="Pkinase"/>
    <property type="match status" value="2"/>
</dbReference>
<dbReference type="SMART" id="SM00220">
    <property type="entry name" value="S_TKc"/>
    <property type="match status" value="1"/>
</dbReference>
<evidence type="ECO:0000256" key="5">
    <source>
        <dbReference type="ARBA" id="ARBA00022840"/>
    </source>
</evidence>
<evidence type="ECO:0000313" key="10">
    <source>
        <dbReference type="Proteomes" id="UP001063166"/>
    </source>
</evidence>
<evidence type="ECO:0000256" key="6">
    <source>
        <dbReference type="PROSITE-ProRule" id="PRU10141"/>
    </source>
</evidence>
<evidence type="ECO:0000256" key="3">
    <source>
        <dbReference type="ARBA" id="ARBA00022741"/>
    </source>
</evidence>
<gene>
    <name evidence="9" type="ORF">LshimejAT787_0405630</name>
</gene>
<dbReference type="EMBL" id="BRPK01000004">
    <property type="protein sequence ID" value="GLB37512.1"/>
    <property type="molecule type" value="Genomic_DNA"/>
</dbReference>
<dbReference type="InterPro" id="IPR000719">
    <property type="entry name" value="Prot_kinase_dom"/>
</dbReference>
<dbReference type="Gene3D" id="3.30.200.20">
    <property type="entry name" value="Phosphorylase Kinase, domain 1"/>
    <property type="match status" value="1"/>
</dbReference>
<dbReference type="InterPro" id="IPR011009">
    <property type="entry name" value="Kinase-like_dom_sf"/>
</dbReference>
<sequence>MTAQDLSHLPREEDKVRITPKLTVDRRRNINQYVRQERIGKGQHGEVFLCKDQEAAGREVALKIMKRNNPRDRIKLLRRNQQNLRGGEVPPFSSTEHSIRKEIAVMKRCRHANIARLFEVIDDPQQDKIYIGDNLGPELNSAILMLYQSASFYLAMEYLSGGQVQWKDAEDKPILTVDETRRIIRDVVLGLEYLHHQGIIHRDIKPANLLWTKDRAIVKIIDFGVSHYSPTSELTPGSKQPEDPSDDGLFHDSDLLKRSGTPSFLAPEIVWFSDTTLKQSPAASCDTLASGSNSVTIRDGSCIPPQRPPITKAIDVWSLAVTLYCLLFGHTPFNVPESANENIYHNEFVLYNQICTRDWDVEETMGVDRVYTGGKYPRDTESEGFMVISLLDQMLQKDPNKRVTVSEVKRNPWILRGVSEPNEWIIRTSPPITKDSSSFVSRWRQASLKMLNNLPRPRRIPGL</sequence>
<keyword evidence="4" id="KW-0418">Kinase</keyword>
<dbReference type="CDD" id="cd14008">
    <property type="entry name" value="STKc_LKB1_CaMKK"/>
    <property type="match status" value="1"/>
</dbReference>
<dbReference type="PROSITE" id="PS50011">
    <property type="entry name" value="PROTEIN_KINASE_DOM"/>
    <property type="match status" value="1"/>
</dbReference>
<dbReference type="InterPro" id="IPR017441">
    <property type="entry name" value="Protein_kinase_ATP_BS"/>
</dbReference>
<accession>A0A9P3ULN5</accession>
<keyword evidence="5 6" id="KW-0067">ATP-binding</keyword>
<dbReference type="PANTHER" id="PTHR43895">
    <property type="entry name" value="CALCIUM/CALMODULIN-DEPENDENT PROTEIN KINASE KINASE-RELATED"/>
    <property type="match status" value="1"/>
</dbReference>
<dbReference type="SUPFAM" id="SSF56112">
    <property type="entry name" value="Protein kinase-like (PK-like)"/>
    <property type="match status" value="1"/>
</dbReference>
<feature type="region of interest" description="Disordered" evidence="7">
    <location>
        <begin position="230"/>
        <end position="252"/>
    </location>
</feature>
<evidence type="ECO:0000256" key="1">
    <source>
        <dbReference type="ARBA" id="ARBA00022527"/>
    </source>
</evidence>
<feature type="binding site" evidence="6">
    <location>
        <position position="63"/>
    </location>
    <ligand>
        <name>ATP</name>
        <dbReference type="ChEBI" id="CHEBI:30616"/>
    </ligand>
</feature>
<comment type="caution">
    <text evidence="9">The sequence shown here is derived from an EMBL/GenBank/DDBJ whole genome shotgun (WGS) entry which is preliminary data.</text>
</comment>